<proteinExistence type="predicted"/>
<protein>
    <submittedName>
        <fullName evidence="1">Uncharacterized protein</fullName>
    </submittedName>
</protein>
<organism evidence="1 2">
    <name type="scientific">Cryptolaemus montrouzieri</name>
    <dbReference type="NCBI Taxonomy" id="559131"/>
    <lineage>
        <taxon>Eukaryota</taxon>
        <taxon>Metazoa</taxon>
        <taxon>Ecdysozoa</taxon>
        <taxon>Arthropoda</taxon>
        <taxon>Hexapoda</taxon>
        <taxon>Insecta</taxon>
        <taxon>Pterygota</taxon>
        <taxon>Neoptera</taxon>
        <taxon>Endopterygota</taxon>
        <taxon>Coleoptera</taxon>
        <taxon>Polyphaga</taxon>
        <taxon>Cucujiformia</taxon>
        <taxon>Coccinelloidea</taxon>
        <taxon>Coccinellidae</taxon>
        <taxon>Scymninae</taxon>
        <taxon>Scymnini</taxon>
        <taxon>Cryptolaemus</taxon>
    </lineage>
</organism>
<accession>A0ABD2MPK2</accession>
<comment type="caution">
    <text evidence="1">The sequence shown here is derived from an EMBL/GenBank/DDBJ whole genome shotgun (WGS) entry which is preliminary data.</text>
</comment>
<name>A0ABD2MPK2_9CUCU</name>
<keyword evidence="2" id="KW-1185">Reference proteome</keyword>
<sequence>MKIAEQEERLSDLERNSRKKEIIMFILQEEDEETVVKLTEDITQIISSLEITGTDSLQEVKRLGQRANDRNRPIHIELSTIATRNEILRNKTKLKGKWEIYG</sequence>
<evidence type="ECO:0000313" key="1">
    <source>
        <dbReference type="EMBL" id="KAL3268311.1"/>
    </source>
</evidence>
<gene>
    <name evidence="1" type="ORF">HHI36_007429</name>
</gene>
<reference evidence="1 2" key="1">
    <citation type="journal article" date="2021" name="BMC Biol.">
        <title>Horizontally acquired antibacterial genes associated with adaptive radiation of ladybird beetles.</title>
        <authorList>
            <person name="Li H.S."/>
            <person name="Tang X.F."/>
            <person name="Huang Y.H."/>
            <person name="Xu Z.Y."/>
            <person name="Chen M.L."/>
            <person name="Du X.Y."/>
            <person name="Qiu B.Y."/>
            <person name="Chen P.T."/>
            <person name="Zhang W."/>
            <person name="Slipinski A."/>
            <person name="Escalona H.E."/>
            <person name="Waterhouse R.M."/>
            <person name="Zwick A."/>
            <person name="Pang H."/>
        </authorList>
    </citation>
    <scope>NUCLEOTIDE SEQUENCE [LARGE SCALE GENOMIC DNA]</scope>
    <source>
        <strain evidence="1">SYSU2018</strain>
    </source>
</reference>
<dbReference type="EMBL" id="JABFTP020000021">
    <property type="protein sequence ID" value="KAL3268311.1"/>
    <property type="molecule type" value="Genomic_DNA"/>
</dbReference>
<evidence type="ECO:0000313" key="2">
    <source>
        <dbReference type="Proteomes" id="UP001516400"/>
    </source>
</evidence>
<dbReference type="Proteomes" id="UP001516400">
    <property type="component" value="Unassembled WGS sequence"/>
</dbReference>
<dbReference type="AlphaFoldDB" id="A0ABD2MPK2"/>